<accession>A0A8X6L0A4</accession>
<comment type="caution">
    <text evidence="2">The sequence shown here is derived from an EMBL/GenBank/DDBJ whole genome shotgun (WGS) entry which is preliminary data.</text>
</comment>
<dbReference type="EMBL" id="BMAO01023758">
    <property type="protein sequence ID" value="GFQ90751.1"/>
    <property type="molecule type" value="Genomic_DNA"/>
</dbReference>
<feature type="region of interest" description="Disordered" evidence="1">
    <location>
        <begin position="133"/>
        <end position="226"/>
    </location>
</feature>
<feature type="compositionally biased region" description="Low complexity" evidence="1">
    <location>
        <begin position="202"/>
        <end position="214"/>
    </location>
</feature>
<name>A0A8X6L0A4_TRICU</name>
<dbReference type="AlphaFoldDB" id="A0A8X6L0A4"/>
<dbReference type="Proteomes" id="UP000887116">
    <property type="component" value="Unassembled WGS sequence"/>
</dbReference>
<protein>
    <submittedName>
        <fullName evidence="2">Uncharacterized protein</fullName>
    </submittedName>
</protein>
<feature type="compositionally biased region" description="Basic and acidic residues" evidence="1">
    <location>
        <begin position="133"/>
        <end position="150"/>
    </location>
</feature>
<proteinExistence type="predicted"/>
<evidence type="ECO:0000313" key="2">
    <source>
        <dbReference type="EMBL" id="GFQ90751.1"/>
    </source>
</evidence>
<feature type="compositionally biased region" description="Polar residues" evidence="1">
    <location>
        <begin position="151"/>
        <end position="169"/>
    </location>
</feature>
<keyword evidence="3" id="KW-1185">Reference proteome</keyword>
<feature type="region of interest" description="Disordered" evidence="1">
    <location>
        <begin position="279"/>
        <end position="301"/>
    </location>
</feature>
<reference evidence="2" key="1">
    <citation type="submission" date="2020-07" db="EMBL/GenBank/DDBJ databases">
        <title>Multicomponent nature underlies the extraordinary mechanical properties of spider dragline silk.</title>
        <authorList>
            <person name="Kono N."/>
            <person name="Nakamura H."/>
            <person name="Mori M."/>
            <person name="Yoshida Y."/>
            <person name="Ohtoshi R."/>
            <person name="Malay A.D."/>
            <person name="Moran D.A.P."/>
            <person name="Tomita M."/>
            <person name="Numata K."/>
            <person name="Arakawa K."/>
        </authorList>
    </citation>
    <scope>NUCLEOTIDE SEQUENCE</scope>
</reference>
<dbReference type="OrthoDB" id="6435083at2759"/>
<feature type="compositionally biased region" description="Basic and acidic residues" evidence="1">
    <location>
        <begin position="170"/>
        <end position="185"/>
    </location>
</feature>
<organism evidence="2 3">
    <name type="scientific">Trichonephila clavata</name>
    <name type="common">Joro spider</name>
    <name type="synonym">Nephila clavata</name>
    <dbReference type="NCBI Taxonomy" id="2740835"/>
    <lineage>
        <taxon>Eukaryota</taxon>
        <taxon>Metazoa</taxon>
        <taxon>Ecdysozoa</taxon>
        <taxon>Arthropoda</taxon>
        <taxon>Chelicerata</taxon>
        <taxon>Arachnida</taxon>
        <taxon>Araneae</taxon>
        <taxon>Araneomorphae</taxon>
        <taxon>Entelegynae</taxon>
        <taxon>Araneoidea</taxon>
        <taxon>Nephilidae</taxon>
        <taxon>Trichonephila</taxon>
    </lineage>
</organism>
<evidence type="ECO:0000313" key="3">
    <source>
        <dbReference type="Proteomes" id="UP000887116"/>
    </source>
</evidence>
<feature type="compositionally biased region" description="Basic and acidic residues" evidence="1">
    <location>
        <begin position="215"/>
        <end position="224"/>
    </location>
</feature>
<sequence length="323" mass="35202">MYNKKFIIGLSSDVPSTRILKPPGGDSSDLFGLRSRQNSLIQSINLSPSNSNCSLRQDLAQINDSHSETSLKKSDSLSTLKSSPGKTYSIKNLELLSLKVTPSSSNVSLGSIKAPESKVSEITIEKAISELNLDENKGSESKVENKDSKQETMTPQKDLQTSLNGATETNPDKKPIDKKKEDSQNKKTSRNPSLDNIKTKKSSPSQSSEILSESGKNKAPEKKFIRNPITGDLTEIRNCRKSNSALLSMSSLKEDIKSKTSKSTISSSNIFSFEPPVKTSSKAYTPRNPITGEGVKSDYYSSNDSQHKIRVIHPPGGSTNGIF</sequence>
<evidence type="ECO:0000256" key="1">
    <source>
        <dbReference type="SAM" id="MobiDB-lite"/>
    </source>
</evidence>
<gene>
    <name evidence="2" type="primary">AVEN_199650_1</name>
    <name evidence="2" type="ORF">TNCT_376381</name>
</gene>